<evidence type="ECO:0000313" key="2">
    <source>
        <dbReference type="Proteomes" id="UP001732700"/>
    </source>
</evidence>
<sequence>MGSYQNLLRVIKHNPGILNSSLEKVVKPNAAFLKECGLGDCDIAKLCIAKPRMLATNPERLQEMAACAEGLGVPRRSVMFRHALCTVKSLGNAEKIATQVDNLKNTFRWSDAEVRIAVSKHPLTLTRSKEILQRKSEFLISEVGLEPTYIAYRPAMLSYSLDGRLRPRYYVLKFLKENGLLDHGRDYHTAVACTDKVFVEKFICPHKEAAPHLAEDYEASCRGEVPTRFRFA</sequence>
<organism evidence="1 2">
    <name type="scientific">Avena sativa</name>
    <name type="common">Oat</name>
    <dbReference type="NCBI Taxonomy" id="4498"/>
    <lineage>
        <taxon>Eukaryota</taxon>
        <taxon>Viridiplantae</taxon>
        <taxon>Streptophyta</taxon>
        <taxon>Embryophyta</taxon>
        <taxon>Tracheophyta</taxon>
        <taxon>Spermatophyta</taxon>
        <taxon>Magnoliopsida</taxon>
        <taxon>Liliopsida</taxon>
        <taxon>Poales</taxon>
        <taxon>Poaceae</taxon>
        <taxon>BOP clade</taxon>
        <taxon>Pooideae</taxon>
        <taxon>Poodae</taxon>
        <taxon>Poeae</taxon>
        <taxon>Poeae Chloroplast Group 1 (Aveneae type)</taxon>
        <taxon>Aveninae</taxon>
        <taxon>Avena</taxon>
    </lineage>
</organism>
<name>A0ACD5V9P5_AVESA</name>
<dbReference type="Proteomes" id="UP001732700">
    <property type="component" value="Chromosome 2D"/>
</dbReference>
<protein>
    <submittedName>
        <fullName evidence="1">Uncharacterized protein</fullName>
    </submittedName>
</protein>
<reference evidence="1" key="1">
    <citation type="submission" date="2021-05" db="EMBL/GenBank/DDBJ databases">
        <authorList>
            <person name="Scholz U."/>
            <person name="Mascher M."/>
            <person name="Fiebig A."/>
        </authorList>
    </citation>
    <scope>NUCLEOTIDE SEQUENCE [LARGE SCALE GENOMIC DNA]</scope>
</reference>
<accession>A0ACD5V9P5</accession>
<proteinExistence type="predicted"/>
<reference evidence="1" key="2">
    <citation type="submission" date="2025-09" db="UniProtKB">
        <authorList>
            <consortium name="EnsemblPlants"/>
        </authorList>
    </citation>
    <scope>IDENTIFICATION</scope>
</reference>
<evidence type="ECO:0000313" key="1">
    <source>
        <dbReference type="EnsemblPlants" id="AVESA.00010b.r2.2DG0395030.1.CDS.1"/>
    </source>
</evidence>
<keyword evidence="2" id="KW-1185">Reference proteome</keyword>
<dbReference type="EnsemblPlants" id="AVESA.00010b.r2.2DG0395030.1">
    <property type="protein sequence ID" value="AVESA.00010b.r2.2DG0395030.1.CDS.1"/>
    <property type="gene ID" value="AVESA.00010b.r2.2DG0395030"/>
</dbReference>